<proteinExistence type="predicted"/>
<dbReference type="SUPFAM" id="SSF50494">
    <property type="entry name" value="Trypsin-like serine proteases"/>
    <property type="match status" value="1"/>
</dbReference>
<keyword evidence="1" id="KW-1015">Disulfide bond</keyword>
<name>A0AA38IJI2_9CUCU</name>
<feature type="chain" id="PRO_5041318695" description="Peptidase S1 domain-containing protein" evidence="2">
    <location>
        <begin position="24"/>
        <end position="265"/>
    </location>
</feature>
<dbReference type="CDD" id="cd00190">
    <property type="entry name" value="Tryp_SPc"/>
    <property type="match status" value="1"/>
</dbReference>
<dbReference type="InterPro" id="IPR001314">
    <property type="entry name" value="Peptidase_S1A"/>
</dbReference>
<keyword evidence="2" id="KW-0732">Signal</keyword>
<dbReference type="InterPro" id="IPR051333">
    <property type="entry name" value="CLIP_Serine_Protease"/>
</dbReference>
<protein>
    <recommendedName>
        <fullName evidence="3">Peptidase S1 domain-containing protein</fullName>
    </recommendedName>
</protein>
<dbReference type="EMBL" id="JALNTZ010000004">
    <property type="protein sequence ID" value="KAJ3656029.1"/>
    <property type="molecule type" value="Genomic_DNA"/>
</dbReference>
<evidence type="ECO:0000313" key="4">
    <source>
        <dbReference type="EMBL" id="KAJ3656029.1"/>
    </source>
</evidence>
<dbReference type="Proteomes" id="UP001168821">
    <property type="component" value="Unassembled WGS sequence"/>
</dbReference>
<dbReference type="InterPro" id="IPR001254">
    <property type="entry name" value="Trypsin_dom"/>
</dbReference>
<dbReference type="PANTHER" id="PTHR24260">
    <property type="match status" value="1"/>
</dbReference>
<gene>
    <name evidence="4" type="ORF">Zmor_015133</name>
</gene>
<keyword evidence="5" id="KW-1185">Reference proteome</keyword>
<dbReference type="GO" id="GO:0006508">
    <property type="term" value="P:proteolysis"/>
    <property type="evidence" value="ECO:0007669"/>
    <property type="project" value="InterPro"/>
</dbReference>
<organism evidence="4 5">
    <name type="scientific">Zophobas morio</name>
    <dbReference type="NCBI Taxonomy" id="2755281"/>
    <lineage>
        <taxon>Eukaryota</taxon>
        <taxon>Metazoa</taxon>
        <taxon>Ecdysozoa</taxon>
        <taxon>Arthropoda</taxon>
        <taxon>Hexapoda</taxon>
        <taxon>Insecta</taxon>
        <taxon>Pterygota</taxon>
        <taxon>Neoptera</taxon>
        <taxon>Endopterygota</taxon>
        <taxon>Coleoptera</taxon>
        <taxon>Polyphaga</taxon>
        <taxon>Cucujiformia</taxon>
        <taxon>Tenebrionidae</taxon>
        <taxon>Zophobas</taxon>
    </lineage>
</organism>
<feature type="signal peptide" evidence="2">
    <location>
        <begin position="1"/>
        <end position="23"/>
    </location>
</feature>
<sequence>MSSTVNVLLVILYFLDATKGASAWPTDNEGRIVGGNDTIVGMFPYVAAINVQTPEGRFFCGGTLYNQDWILTSGHCALNAALFTIHLGSDLLEGEDLNRVSLATSEYIIHPEFNPDTIEHDIALIKLRMPIKYTDYIKPINLPFRWVNPGELLVSIGWGQTSDSDPQLSNKLQHVFLTALTNEDCKESFGNQIAEHMVCAAGNYNEGACIGDTGGPLIDYVSMWRAPRLFGITSFISGNGCESTDPSGYTRVYDYMDWIKNVTNT</sequence>
<reference evidence="4" key="1">
    <citation type="journal article" date="2023" name="G3 (Bethesda)">
        <title>Whole genome assemblies of Zophobas morio and Tenebrio molitor.</title>
        <authorList>
            <person name="Kaur S."/>
            <person name="Stinson S.A."/>
            <person name="diCenzo G.C."/>
        </authorList>
    </citation>
    <scope>NUCLEOTIDE SEQUENCE</scope>
    <source>
        <strain evidence="4">QUZm001</strain>
    </source>
</reference>
<dbReference type="PROSITE" id="PS50240">
    <property type="entry name" value="TRYPSIN_DOM"/>
    <property type="match status" value="1"/>
</dbReference>
<dbReference type="Pfam" id="PF00089">
    <property type="entry name" value="Trypsin"/>
    <property type="match status" value="1"/>
</dbReference>
<evidence type="ECO:0000313" key="5">
    <source>
        <dbReference type="Proteomes" id="UP001168821"/>
    </source>
</evidence>
<dbReference type="PRINTS" id="PR00722">
    <property type="entry name" value="CHYMOTRYPSIN"/>
</dbReference>
<dbReference type="GO" id="GO:0004252">
    <property type="term" value="F:serine-type endopeptidase activity"/>
    <property type="evidence" value="ECO:0007669"/>
    <property type="project" value="InterPro"/>
</dbReference>
<dbReference type="AlphaFoldDB" id="A0AA38IJI2"/>
<evidence type="ECO:0000259" key="3">
    <source>
        <dbReference type="PROSITE" id="PS50240"/>
    </source>
</evidence>
<dbReference type="FunFam" id="2.40.10.10:FF:000068">
    <property type="entry name" value="transmembrane protease serine 2"/>
    <property type="match status" value="1"/>
</dbReference>
<dbReference type="InterPro" id="IPR009003">
    <property type="entry name" value="Peptidase_S1_PA"/>
</dbReference>
<accession>A0AA38IJI2</accession>
<dbReference type="InterPro" id="IPR043504">
    <property type="entry name" value="Peptidase_S1_PA_chymotrypsin"/>
</dbReference>
<comment type="caution">
    <text evidence="4">The sequence shown here is derived from an EMBL/GenBank/DDBJ whole genome shotgun (WGS) entry which is preliminary data.</text>
</comment>
<evidence type="ECO:0000256" key="1">
    <source>
        <dbReference type="ARBA" id="ARBA00023157"/>
    </source>
</evidence>
<dbReference type="SMART" id="SM00020">
    <property type="entry name" value="Tryp_SPc"/>
    <property type="match status" value="1"/>
</dbReference>
<dbReference type="PANTHER" id="PTHR24260:SF136">
    <property type="entry name" value="GH08193P-RELATED"/>
    <property type="match status" value="1"/>
</dbReference>
<evidence type="ECO:0000256" key="2">
    <source>
        <dbReference type="SAM" id="SignalP"/>
    </source>
</evidence>
<dbReference type="Gene3D" id="2.40.10.10">
    <property type="entry name" value="Trypsin-like serine proteases"/>
    <property type="match status" value="2"/>
</dbReference>
<feature type="domain" description="Peptidase S1" evidence="3">
    <location>
        <begin position="32"/>
        <end position="264"/>
    </location>
</feature>